<dbReference type="SUPFAM" id="SSF48208">
    <property type="entry name" value="Six-hairpin glycosidases"/>
    <property type="match status" value="1"/>
</dbReference>
<dbReference type="Gene3D" id="1.50.10.10">
    <property type="match status" value="1"/>
</dbReference>
<dbReference type="Pfam" id="PF14498">
    <property type="entry name" value="Glyco_hyd_65N_2"/>
    <property type="match status" value="1"/>
</dbReference>
<evidence type="ECO:0000259" key="2">
    <source>
        <dbReference type="Pfam" id="PF21307"/>
    </source>
</evidence>
<protein>
    <submittedName>
        <fullName evidence="4">Uncharacterized protein</fullName>
    </submittedName>
</protein>
<dbReference type="PIRSF" id="PIRSF007663">
    <property type="entry name" value="UCP007663"/>
    <property type="match status" value="1"/>
</dbReference>
<feature type="domain" description="Alpha fucosidase A-like C-terminal" evidence="2">
    <location>
        <begin position="677"/>
        <end position="739"/>
    </location>
</feature>
<dbReference type="OrthoDB" id="9802600at2"/>
<dbReference type="InterPro" id="IPR049053">
    <property type="entry name" value="AFCA-like_C"/>
</dbReference>
<evidence type="ECO:0000313" key="5">
    <source>
        <dbReference type="Proteomes" id="UP000093053"/>
    </source>
</evidence>
<dbReference type="KEGG" id="led:BBK82_39685"/>
<dbReference type="PANTHER" id="PTHR31084">
    <property type="entry name" value="ALPHA-L-FUCOSIDASE 2"/>
    <property type="match status" value="1"/>
</dbReference>
<organism evidence="4 5">
    <name type="scientific">Lentzea guizhouensis</name>
    <dbReference type="NCBI Taxonomy" id="1586287"/>
    <lineage>
        <taxon>Bacteria</taxon>
        <taxon>Bacillati</taxon>
        <taxon>Actinomycetota</taxon>
        <taxon>Actinomycetes</taxon>
        <taxon>Pseudonocardiales</taxon>
        <taxon>Pseudonocardiaceae</taxon>
        <taxon>Lentzea</taxon>
    </lineage>
</organism>
<dbReference type="InterPro" id="IPR016518">
    <property type="entry name" value="Alpha-L-fucosidase"/>
</dbReference>
<name>A0A1B2HU31_9PSEU</name>
<dbReference type="GO" id="GO:0004560">
    <property type="term" value="F:alpha-L-fucosidase activity"/>
    <property type="evidence" value="ECO:0007669"/>
    <property type="project" value="InterPro"/>
</dbReference>
<feature type="domain" description="Glycosyl hydrolase family 95 catalytic" evidence="3">
    <location>
        <begin position="273"/>
        <end position="675"/>
    </location>
</feature>
<gene>
    <name evidence="4" type="ORF">BBK82_39685</name>
</gene>
<evidence type="ECO:0000259" key="1">
    <source>
        <dbReference type="Pfam" id="PF14498"/>
    </source>
</evidence>
<sequence>MDRSASISGAEDTALWFRAPAAVWEEALPLGTGRLGAMAFGGVSGELFQLNDDRLWSGGPAAAVSGDPAVVGRARQRVLAGDAVGAEESLKTVQGPDTARYLPLADLRLEVRVGDGEVGEYERRLDLATGVYSVRYRVGGAGVVREAVCHPGLHVLAWRVRVDRPGEVGVEVRLGNALGAKEFADGQVVGLAGAAPGDPAAFADSAESATVAGGVGMAYAAAVLVHRDDAHTVTLYAATEAGYRGPASEPERDPVVCARFATDRVEQARALGWSRLRREAVAAHREPFDRVTIDLGPAPDLPTGERVAAPDPALSALLFRFGRYLLITSSRPGTLPANLQGVWNPHVDPPWRGNYTLNINLQMNYWPVEVTGLPECHEPLLEFVERLAAQGEHVARELYGAPGWTAHHNSDPWCLATPVGAGTGDPAWANWPMAGAWLALHLWEHFEFGGDRGWLRAEAWPVLRGAAEFCAAWLVDHDGVLTTAPSTSPENHYLDTAGRPVAVGVGSTMDLTLIAELFARLVAAAEVLEAEDEVVARARELLPRLPSPPIGSRGQLLEWADELPDAEPGHRHVSHLVGLYPGSRIDVHGTPELAAAARQALLDRGDAGTGWSLAWKTALWARLGDGERAGELLRLFLTNVTAKSGGGVYRNLFCAHPPFQIDGNFGITAAIAEMLLQSHADELRVLPALPPSWRRGEVRGLRAHGGLTVDIAWDEGELTELVVHGNMVRTVAVRYRDRLFRQQVIRRPSRRAR</sequence>
<evidence type="ECO:0000259" key="3">
    <source>
        <dbReference type="Pfam" id="PF22124"/>
    </source>
</evidence>
<keyword evidence="5" id="KW-1185">Reference proteome</keyword>
<accession>A0A1B2HU31</accession>
<dbReference type="Pfam" id="PF22124">
    <property type="entry name" value="Glyco_hydro_95_cat"/>
    <property type="match status" value="1"/>
</dbReference>
<dbReference type="InterPro" id="IPR012341">
    <property type="entry name" value="6hp_glycosidase-like_sf"/>
</dbReference>
<dbReference type="GO" id="GO:0005975">
    <property type="term" value="P:carbohydrate metabolic process"/>
    <property type="evidence" value="ECO:0007669"/>
    <property type="project" value="InterPro"/>
</dbReference>
<dbReference type="InterPro" id="IPR027414">
    <property type="entry name" value="GH95_N_dom"/>
</dbReference>
<feature type="domain" description="Glycosyl hydrolase family 95 N-terminal" evidence="1">
    <location>
        <begin position="15"/>
        <end position="244"/>
    </location>
</feature>
<dbReference type="Proteomes" id="UP000093053">
    <property type="component" value="Chromosome"/>
</dbReference>
<dbReference type="Pfam" id="PF21307">
    <property type="entry name" value="Glyco_hydro_95_C"/>
    <property type="match status" value="1"/>
</dbReference>
<dbReference type="InterPro" id="IPR008928">
    <property type="entry name" value="6-hairpin_glycosidase_sf"/>
</dbReference>
<reference evidence="4 5" key="1">
    <citation type="submission" date="2016-07" db="EMBL/GenBank/DDBJ databases">
        <title>Complete genome sequence of the Lentzea guizhouensis DHS C013.</title>
        <authorList>
            <person name="Cao C."/>
        </authorList>
    </citation>
    <scope>NUCLEOTIDE SEQUENCE [LARGE SCALE GENOMIC DNA]</scope>
    <source>
        <strain evidence="4 5">DHS C013</strain>
    </source>
</reference>
<dbReference type="RefSeq" id="WP_065919529.1">
    <property type="nucleotide sequence ID" value="NZ_CP016793.1"/>
</dbReference>
<proteinExistence type="predicted"/>
<dbReference type="PANTHER" id="PTHR31084:SF0">
    <property type="entry name" value="ALPHA-L-FUCOSIDASE 2"/>
    <property type="match status" value="1"/>
</dbReference>
<dbReference type="EMBL" id="CP016793">
    <property type="protein sequence ID" value="ANZ41192.1"/>
    <property type="molecule type" value="Genomic_DNA"/>
</dbReference>
<dbReference type="STRING" id="1586287.BBK82_39685"/>
<dbReference type="InterPro" id="IPR054363">
    <property type="entry name" value="GH95_cat"/>
</dbReference>
<dbReference type="AlphaFoldDB" id="A0A1B2HU31"/>
<evidence type="ECO:0000313" key="4">
    <source>
        <dbReference type="EMBL" id="ANZ41192.1"/>
    </source>
</evidence>